<dbReference type="InterPro" id="IPR058578">
    <property type="entry name" value="IspG_TIM"/>
</dbReference>
<evidence type="ECO:0000313" key="18">
    <source>
        <dbReference type="Proteomes" id="UP000316726"/>
    </source>
</evidence>
<evidence type="ECO:0000256" key="3">
    <source>
        <dbReference type="ARBA" id="ARBA00022723"/>
    </source>
</evidence>
<dbReference type="SUPFAM" id="SSF56014">
    <property type="entry name" value="Nitrite and sulphite reductase 4Fe-4S domain-like"/>
    <property type="match status" value="1"/>
</dbReference>
<organism evidence="17 18">
    <name type="scientific">Chloropicon primus</name>
    <dbReference type="NCBI Taxonomy" id="1764295"/>
    <lineage>
        <taxon>Eukaryota</taxon>
        <taxon>Viridiplantae</taxon>
        <taxon>Chlorophyta</taxon>
        <taxon>Chloropicophyceae</taxon>
        <taxon>Chloropicales</taxon>
        <taxon>Chloropicaceae</taxon>
        <taxon>Chloropicon</taxon>
    </lineage>
</organism>
<keyword evidence="4" id="KW-0560">Oxidoreductase</keyword>
<evidence type="ECO:0000256" key="2">
    <source>
        <dbReference type="ARBA" id="ARBA00022485"/>
    </source>
</evidence>
<sequence length="736" mass="80778">MNNSARVLRARKACSKASSPSSSSSSSSSKAKAWRKSGKVRSAEGAGAPKLILPEGLYCETIYKTQRRPTSTVWVGNVPIGSEHPIARQTMTTTDTKNVDATVEQVMKCADNGADLVRITVQGGREAEACMHIREKLFKYGYDTPLVADIHFNPKVALRVCDAFEKIRVNPGNFADGIKKFDDLTYETQEEYDAEVEQMEEIFTPLVEKCKKLGRAIRIGTNHGSLSARILSYYGDTPGGMVESAFEFARVCRKHDYHNFLFSMKASNPLVMVQAYRLLASEMYKLDWNYPLHLGVTEAGEGEDGRMKSAIGIGTLLMDGLGDTIRVSLTEDPELEMEPCSRLALLGAEATDMGMGTSPFTETHRDFKSFEKRKGALKEAEDEESPYDVSKALHRDGSVMTVVDLKDFENPDLLYRELGCKFVLGLPFKDIATSDSIIMNELPDPSDAQTMLALRRLQEGEVGLFAPLSELRKNAVRGAVAIVSMEEFKAAGGAASGLLPEGIKDFALACTGAETEEDVRLLKQAGAVCVFLKVRDSESRVHVSRKFFELLAANEVDAAVLHHLELEGDHKDDIIIRGGTECGALLVDGLGDGVIIENRSFPTEFVRLTSFGLLQGCRMRSTKTDYVSCPSCGRTLFDLQEVTNAIQQKTGHLPGVTIAIMGCIVNGPGEMADADFGYVGTVPGKIDLYVEKDVVRKGVKMDEAVDELIDLIKEYGRWVEPEPEEEESVEMESASV</sequence>
<dbReference type="EC" id="1.17.7.1" evidence="11"/>
<dbReference type="InterPro" id="IPR058579">
    <property type="entry name" value="IspG_C"/>
</dbReference>
<dbReference type="GO" id="GO:0046429">
    <property type="term" value="F:4-hydroxy-3-methylbut-2-en-1-yl diphosphate synthase activity (ferredoxin)"/>
    <property type="evidence" value="ECO:0007669"/>
    <property type="project" value="UniProtKB-EC"/>
</dbReference>
<dbReference type="PIRSF" id="PIRSF037336">
    <property type="entry name" value="IspG_like"/>
    <property type="match status" value="1"/>
</dbReference>
<comment type="catalytic activity">
    <reaction evidence="8">
        <text>(2E)-4-hydroxy-3-methylbut-2-enyl diphosphate + 2 oxidized [2Fe-2S]-[ferredoxin] + H2O = 2-C-methyl-D-erythritol 2,4-cyclic diphosphate + 2 reduced [2Fe-2S]-[ferredoxin] + H(+)</text>
        <dbReference type="Rhea" id="RHEA:26119"/>
        <dbReference type="Rhea" id="RHEA-COMP:10000"/>
        <dbReference type="Rhea" id="RHEA-COMP:10001"/>
        <dbReference type="ChEBI" id="CHEBI:15377"/>
        <dbReference type="ChEBI" id="CHEBI:15378"/>
        <dbReference type="ChEBI" id="CHEBI:33737"/>
        <dbReference type="ChEBI" id="CHEBI:33738"/>
        <dbReference type="ChEBI" id="CHEBI:58483"/>
        <dbReference type="ChEBI" id="CHEBI:128753"/>
        <dbReference type="EC" id="1.17.7.1"/>
    </reaction>
</comment>
<dbReference type="OrthoDB" id="429167at2759"/>
<dbReference type="HAMAP" id="MF_00159">
    <property type="entry name" value="IspG"/>
    <property type="match status" value="1"/>
</dbReference>
<feature type="compositionally biased region" description="Low complexity" evidence="14">
    <location>
        <begin position="15"/>
        <end position="31"/>
    </location>
</feature>
<keyword evidence="3" id="KW-0479">Metal-binding</keyword>
<comment type="cofactor">
    <cofactor evidence="1">
        <name>[4Fe-4S] cluster</name>
        <dbReference type="ChEBI" id="CHEBI:49883"/>
    </cofactor>
</comment>
<dbReference type="GO" id="GO:0016114">
    <property type="term" value="P:terpenoid biosynthetic process"/>
    <property type="evidence" value="ECO:0007669"/>
    <property type="project" value="InterPro"/>
</dbReference>
<dbReference type="NCBIfam" id="TIGR00612">
    <property type="entry name" value="ispG_gcpE"/>
    <property type="match status" value="1"/>
</dbReference>
<evidence type="ECO:0000259" key="15">
    <source>
        <dbReference type="Pfam" id="PF04551"/>
    </source>
</evidence>
<evidence type="ECO:0000256" key="14">
    <source>
        <dbReference type="SAM" id="MobiDB-lite"/>
    </source>
</evidence>
<dbReference type="Pfam" id="PF26540">
    <property type="entry name" value="GcpE_C"/>
    <property type="match status" value="1"/>
</dbReference>
<dbReference type="InterPro" id="IPR004588">
    <property type="entry name" value="IspG_bac-typ"/>
</dbReference>
<evidence type="ECO:0000256" key="12">
    <source>
        <dbReference type="ARBA" id="ARBA00072132"/>
    </source>
</evidence>
<evidence type="ECO:0000256" key="10">
    <source>
        <dbReference type="ARBA" id="ARBA00061554"/>
    </source>
</evidence>
<evidence type="ECO:0000256" key="6">
    <source>
        <dbReference type="ARBA" id="ARBA00023014"/>
    </source>
</evidence>
<keyword evidence="2" id="KW-0004">4Fe-4S</keyword>
<reference evidence="17 18" key="1">
    <citation type="submission" date="2018-07" db="EMBL/GenBank/DDBJ databases">
        <title>The complete nuclear genome of the prasinophyte Chloropicon primus (CCMP1205).</title>
        <authorList>
            <person name="Pombert J.-F."/>
            <person name="Otis C."/>
            <person name="Turmel M."/>
            <person name="Lemieux C."/>
        </authorList>
    </citation>
    <scope>NUCLEOTIDE SEQUENCE [LARGE SCALE GENOMIC DNA]</scope>
    <source>
        <strain evidence="17 18">CCMP1205</strain>
    </source>
</reference>
<evidence type="ECO:0000256" key="1">
    <source>
        <dbReference type="ARBA" id="ARBA00001966"/>
    </source>
</evidence>
<dbReference type="PANTHER" id="PTHR30454">
    <property type="entry name" value="4-HYDROXY-3-METHYLBUT-2-EN-1-YL DIPHOSPHATE SYNTHASE"/>
    <property type="match status" value="1"/>
</dbReference>
<feature type="domain" description="IspG C-terminal" evidence="16">
    <location>
        <begin position="626"/>
        <end position="713"/>
    </location>
</feature>
<keyword evidence="6" id="KW-0411">Iron-sulfur</keyword>
<evidence type="ECO:0000259" key="16">
    <source>
        <dbReference type="Pfam" id="PF26540"/>
    </source>
</evidence>
<dbReference type="Pfam" id="PF04551">
    <property type="entry name" value="GcpE"/>
    <property type="match status" value="1"/>
</dbReference>
<keyword evidence="5" id="KW-0408">Iron</keyword>
<evidence type="ECO:0000256" key="13">
    <source>
        <dbReference type="ARBA" id="ARBA00083306"/>
    </source>
</evidence>
<proteinExistence type="inferred from homology"/>
<evidence type="ECO:0000256" key="9">
    <source>
        <dbReference type="ARBA" id="ARBA00060620"/>
    </source>
</evidence>
<dbReference type="Proteomes" id="UP000316726">
    <property type="component" value="Chromosome 2"/>
</dbReference>
<dbReference type="InterPro" id="IPR011005">
    <property type="entry name" value="Dihydropteroate_synth-like_sf"/>
</dbReference>
<dbReference type="GO" id="GO:0051539">
    <property type="term" value="F:4 iron, 4 sulfur cluster binding"/>
    <property type="evidence" value="ECO:0007669"/>
    <property type="project" value="UniProtKB-KW"/>
</dbReference>
<dbReference type="InterPro" id="IPR045854">
    <property type="entry name" value="NO2/SO3_Rdtase_4Fe4S_sf"/>
</dbReference>
<keyword evidence="18" id="KW-1185">Reference proteome</keyword>
<dbReference type="GO" id="GO:0009507">
    <property type="term" value="C:chloroplast"/>
    <property type="evidence" value="ECO:0007669"/>
    <property type="project" value="TreeGrafter"/>
</dbReference>
<evidence type="ECO:0000313" key="17">
    <source>
        <dbReference type="EMBL" id="QDZ18922.1"/>
    </source>
</evidence>
<dbReference type="Gene3D" id="3.30.413.10">
    <property type="entry name" value="Sulfite Reductase Hemoprotein, domain 1"/>
    <property type="match status" value="1"/>
</dbReference>
<evidence type="ECO:0000256" key="11">
    <source>
        <dbReference type="ARBA" id="ARBA00067018"/>
    </source>
</evidence>
<dbReference type="Gene3D" id="3.20.20.20">
    <property type="entry name" value="Dihydropteroate synthase-like"/>
    <property type="match status" value="1"/>
</dbReference>
<dbReference type="EMBL" id="CP031035">
    <property type="protein sequence ID" value="QDZ18922.1"/>
    <property type="molecule type" value="Genomic_DNA"/>
</dbReference>
<protein>
    <recommendedName>
        <fullName evidence="12">4-hydroxy-3-methylbut-2-en-1-yl diphosphate synthase (ferredoxin), chloroplastic</fullName>
        <ecNumber evidence="11">1.17.7.1</ecNumber>
    </recommendedName>
    <alternativeName>
        <fullName evidence="13">1-hydroxy-2-methyl-2-(E)-butenyl 4-diphosphate synthase</fullName>
    </alternativeName>
</protein>
<feature type="region of interest" description="Disordered" evidence="14">
    <location>
        <begin position="1"/>
        <end position="41"/>
    </location>
</feature>
<dbReference type="FunFam" id="3.20.20.20:FF:000005">
    <property type="entry name" value="4-hydroxy-3-methylbut-2-en-1-yl diphosphate synthase (flavodoxin)"/>
    <property type="match status" value="1"/>
</dbReference>
<keyword evidence="7" id="KW-0414">Isoprene biosynthesis</keyword>
<dbReference type="GO" id="GO:0019288">
    <property type="term" value="P:isopentenyl diphosphate biosynthetic process, methylerythritol 4-phosphate pathway"/>
    <property type="evidence" value="ECO:0007669"/>
    <property type="project" value="TreeGrafter"/>
</dbReference>
<dbReference type="FunFam" id="3.30.413.10:FF:000006">
    <property type="entry name" value="4-hydroxy-3-methylbut-2-en-1-yl diphosphate synthase (flavodoxin)"/>
    <property type="match status" value="1"/>
</dbReference>
<accession>A0A5B8MHS8</accession>
<evidence type="ECO:0000256" key="8">
    <source>
        <dbReference type="ARBA" id="ARBA00051119"/>
    </source>
</evidence>
<name>A0A5B8MHS8_9CHLO</name>
<dbReference type="STRING" id="1764295.A0A5B8MHS8"/>
<comment type="pathway">
    <text evidence="9">Isoprenoid biosynthesis; isopentenyl diphosphate biosynthesis via DXP pathway; isopentenyl diphosphate from 1-deoxy-D-xylulose 5-phosphate: step 5/6.</text>
</comment>
<evidence type="ECO:0000256" key="5">
    <source>
        <dbReference type="ARBA" id="ARBA00023004"/>
    </source>
</evidence>
<comment type="similarity">
    <text evidence="10">Belongs to the IspG family.</text>
</comment>
<gene>
    <name evidence="17" type="ORF">A3770_02p14400</name>
</gene>
<dbReference type="AlphaFoldDB" id="A0A5B8MHS8"/>
<feature type="domain" description="IspG TIM-barrel" evidence="15">
    <location>
        <begin position="70"/>
        <end position="340"/>
    </location>
</feature>
<dbReference type="GO" id="GO:0005506">
    <property type="term" value="F:iron ion binding"/>
    <property type="evidence" value="ECO:0007669"/>
    <property type="project" value="InterPro"/>
</dbReference>
<dbReference type="InterPro" id="IPR017178">
    <property type="entry name" value="IspG_atypical"/>
</dbReference>
<dbReference type="PANTHER" id="PTHR30454:SF0">
    <property type="entry name" value="4-HYDROXY-3-METHYLBUT-2-EN-1-YL DIPHOSPHATE SYNTHASE (FERREDOXIN), CHLOROPLASTIC"/>
    <property type="match status" value="1"/>
</dbReference>
<evidence type="ECO:0000256" key="4">
    <source>
        <dbReference type="ARBA" id="ARBA00023002"/>
    </source>
</evidence>
<evidence type="ECO:0000256" key="7">
    <source>
        <dbReference type="ARBA" id="ARBA00023229"/>
    </source>
</evidence>